<proteinExistence type="predicted"/>
<dbReference type="CDD" id="cd14279">
    <property type="entry name" value="CUE"/>
    <property type="match status" value="1"/>
</dbReference>
<comment type="caution">
    <text evidence="3">The sequence shown here is derived from an EMBL/GenBank/DDBJ whole genome shotgun (WGS) entry which is preliminary data.</text>
</comment>
<accession>A0A9R1WZR9</accession>
<organism evidence="3 4">
    <name type="scientific">Lactuca sativa</name>
    <name type="common">Garden lettuce</name>
    <dbReference type="NCBI Taxonomy" id="4236"/>
    <lineage>
        <taxon>Eukaryota</taxon>
        <taxon>Viridiplantae</taxon>
        <taxon>Streptophyta</taxon>
        <taxon>Embryophyta</taxon>
        <taxon>Tracheophyta</taxon>
        <taxon>Spermatophyta</taxon>
        <taxon>Magnoliopsida</taxon>
        <taxon>eudicotyledons</taxon>
        <taxon>Gunneridae</taxon>
        <taxon>Pentapetalae</taxon>
        <taxon>asterids</taxon>
        <taxon>campanulids</taxon>
        <taxon>Asterales</taxon>
        <taxon>Asteraceae</taxon>
        <taxon>Cichorioideae</taxon>
        <taxon>Cichorieae</taxon>
        <taxon>Lactucinae</taxon>
        <taxon>Lactuca</taxon>
    </lineage>
</organism>
<dbReference type="GO" id="GO:0043130">
    <property type="term" value="F:ubiquitin binding"/>
    <property type="evidence" value="ECO:0007669"/>
    <property type="project" value="InterPro"/>
</dbReference>
<evidence type="ECO:0000313" key="4">
    <source>
        <dbReference type="Proteomes" id="UP000235145"/>
    </source>
</evidence>
<sequence length="290" mass="32316">MSAVVCGKRSSFFEDHTVPSSSSASPPASKRIRCFSSSSPVQFSSATPSSRFFALDRLIALFPDMDKQLLERTLNECGDDIETAIKSLTELRLVSVEHAASNVGKESEYQIQANGIFNNSYATAYCVCIDVLANGVANGEAVLVENSSPQKPPVDGADWVDLFVREMVSASNIDDARIRASRALELLEKSICERVTSEAHGLQQENMMMKEQLQALIQENSLLKRAVAIQHERQKEFEDRGQELHNLKQMVSQYQEQLRTLEVNNYSLTMHLKQAQQGSSIPGRFHPDVF</sequence>
<feature type="domain" description="CUE" evidence="2">
    <location>
        <begin position="50"/>
        <end position="93"/>
    </location>
</feature>
<protein>
    <recommendedName>
        <fullName evidence="2">CUE domain-containing protein</fullName>
    </recommendedName>
</protein>
<feature type="coiled-coil region" evidence="1">
    <location>
        <begin position="199"/>
        <end position="264"/>
    </location>
</feature>
<evidence type="ECO:0000313" key="3">
    <source>
        <dbReference type="EMBL" id="KAJ0195235.1"/>
    </source>
</evidence>
<dbReference type="EMBL" id="NBSK02000007">
    <property type="protein sequence ID" value="KAJ0195235.1"/>
    <property type="molecule type" value="Genomic_DNA"/>
</dbReference>
<dbReference type="AlphaFoldDB" id="A0A9R1WZR9"/>
<keyword evidence="4" id="KW-1185">Reference proteome</keyword>
<dbReference type="PANTHER" id="PTHR31245:SF1">
    <property type="entry name" value="UBIQUITIN SYSTEM COMPONENT CUE PROTEIN"/>
    <property type="match status" value="1"/>
</dbReference>
<dbReference type="PANTHER" id="PTHR31245">
    <property type="entry name" value="UBIQUITIN SYSTEM COMPONENT CUE PROTEIN"/>
    <property type="match status" value="1"/>
</dbReference>
<dbReference type="Pfam" id="PF02845">
    <property type="entry name" value="CUE"/>
    <property type="match status" value="1"/>
</dbReference>
<dbReference type="PROSITE" id="PS51140">
    <property type="entry name" value="CUE"/>
    <property type="match status" value="1"/>
</dbReference>
<keyword evidence="1" id="KW-0175">Coiled coil</keyword>
<gene>
    <name evidence="3" type="ORF">LSAT_V11C700360390</name>
</gene>
<reference evidence="3 4" key="1">
    <citation type="journal article" date="2017" name="Nat. Commun.">
        <title>Genome assembly with in vitro proximity ligation data and whole-genome triplication in lettuce.</title>
        <authorList>
            <person name="Reyes-Chin-Wo S."/>
            <person name="Wang Z."/>
            <person name="Yang X."/>
            <person name="Kozik A."/>
            <person name="Arikit S."/>
            <person name="Song C."/>
            <person name="Xia L."/>
            <person name="Froenicke L."/>
            <person name="Lavelle D.O."/>
            <person name="Truco M.J."/>
            <person name="Xia R."/>
            <person name="Zhu S."/>
            <person name="Xu C."/>
            <person name="Xu H."/>
            <person name="Xu X."/>
            <person name="Cox K."/>
            <person name="Korf I."/>
            <person name="Meyers B.C."/>
            <person name="Michelmore R.W."/>
        </authorList>
    </citation>
    <scope>NUCLEOTIDE SEQUENCE [LARGE SCALE GENOMIC DNA]</scope>
    <source>
        <strain evidence="4">cv. Salinas</strain>
        <tissue evidence="3">Seedlings</tissue>
    </source>
</reference>
<dbReference type="Gene3D" id="1.10.8.10">
    <property type="entry name" value="DNA helicase RuvA subunit, C-terminal domain"/>
    <property type="match status" value="1"/>
</dbReference>
<dbReference type="SUPFAM" id="SSF46934">
    <property type="entry name" value="UBA-like"/>
    <property type="match status" value="1"/>
</dbReference>
<name>A0A9R1WZR9_LACSA</name>
<dbReference type="InterPro" id="IPR003892">
    <property type="entry name" value="CUE"/>
</dbReference>
<dbReference type="Proteomes" id="UP000235145">
    <property type="component" value="Unassembled WGS sequence"/>
</dbReference>
<evidence type="ECO:0000259" key="2">
    <source>
        <dbReference type="PROSITE" id="PS51140"/>
    </source>
</evidence>
<evidence type="ECO:0000256" key="1">
    <source>
        <dbReference type="SAM" id="Coils"/>
    </source>
</evidence>
<dbReference type="InterPro" id="IPR009060">
    <property type="entry name" value="UBA-like_sf"/>
</dbReference>